<evidence type="ECO:0000313" key="2">
    <source>
        <dbReference type="Proteomes" id="UP000805193"/>
    </source>
</evidence>
<dbReference type="EMBL" id="JABSTQ010011302">
    <property type="protein sequence ID" value="KAG0412996.1"/>
    <property type="molecule type" value="Genomic_DNA"/>
</dbReference>
<keyword evidence="2" id="KW-1185">Reference proteome</keyword>
<gene>
    <name evidence="1" type="ORF">HPB47_009860</name>
</gene>
<accession>A0AC60P0Y1</accession>
<reference evidence="1 2" key="1">
    <citation type="journal article" date="2020" name="Cell">
        <title>Large-Scale Comparative Analyses of Tick Genomes Elucidate Their Genetic Diversity and Vector Capacities.</title>
        <authorList>
            <consortium name="Tick Genome and Microbiome Consortium (TIGMIC)"/>
            <person name="Jia N."/>
            <person name="Wang J."/>
            <person name="Shi W."/>
            <person name="Du L."/>
            <person name="Sun Y."/>
            <person name="Zhan W."/>
            <person name="Jiang J.F."/>
            <person name="Wang Q."/>
            <person name="Zhang B."/>
            <person name="Ji P."/>
            <person name="Bell-Sakyi L."/>
            <person name="Cui X.M."/>
            <person name="Yuan T.T."/>
            <person name="Jiang B.G."/>
            <person name="Yang W.F."/>
            <person name="Lam T.T."/>
            <person name="Chang Q.C."/>
            <person name="Ding S.J."/>
            <person name="Wang X.J."/>
            <person name="Zhu J.G."/>
            <person name="Ruan X.D."/>
            <person name="Zhao L."/>
            <person name="Wei J.T."/>
            <person name="Ye R.Z."/>
            <person name="Que T.C."/>
            <person name="Du C.H."/>
            <person name="Zhou Y.H."/>
            <person name="Cheng J.X."/>
            <person name="Dai P.F."/>
            <person name="Guo W.B."/>
            <person name="Han X.H."/>
            <person name="Huang E.J."/>
            <person name="Li L.F."/>
            <person name="Wei W."/>
            <person name="Gao Y.C."/>
            <person name="Liu J.Z."/>
            <person name="Shao H.Z."/>
            <person name="Wang X."/>
            <person name="Wang C.C."/>
            <person name="Yang T.C."/>
            <person name="Huo Q.B."/>
            <person name="Li W."/>
            <person name="Chen H.Y."/>
            <person name="Chen S.E."/>
            <person name="Zhou L.G."/>
            <person name="Ni X.B."/>
            <person name="Tian J.H."/>
            <person name="Sheng Y."/>
            <person name="Liu T."/>
            <person name="Pan Y.S."/>
            <person name="Xia L.Y."/>
            <person name="Li J."/>
            <person name="Zhao F."/>
            <person name="Cao W.C."/>
        </authorList>
    </citation>
    <scope>NUCLEOTIDE SEQUENCE [LARGE SCALE GENOMIC DNA]</scope>
    <source>
        <strain evidence="1">Iper-2018</strain>
    </source>
</reference>
<protein>
    <submittedName>
        <fullName evidence="1">Uncharacterized protein</fullName>
    </submittedName>
</protein>
<name>A0AC60P0Y1_IXOPE</name>
<proteinExistence type="predicted"/>
<organism evidence="1 2">
    <name type="scientific">Ixodes persulcatus</name>
    <name type="common">Taiga tick</name>
    <dbReference type="NCBI Taxonomy" id="34615"/>
    <lineage>
        <taxon>Eukaryota</taxon>
        <taxon>Metazoa</taxon>
        <taxon>Ecdysozoa</taxon>
        <taxon>Arthropoda</taxon>
        <taxon>Chelicerata</taxon>
        <taxon>Arachnida</taxon>
        <taxon>Acari</taxon>
        <taxon>Parasitiformes</taxon>
        <taxon>Ixodida</taxon>
        <taxon>Ixodoidea</taxon>
        <taxon>Ixodidae</taxon>
        <taxon>Ixodinae</taxon>
        <taxon>Ixodes</taxon>
    </lineage>
</organism>
<dbReference type="Proteomes" id="UP000805193">
    <property type="component" value="Unassembled WGS sequence"/>
</dbReference>
<evidence type="ECO:0000313" key="1">
    <source>
        <dbReference type="EMBL" id="KAG0412996.1"/>
    </source>
</evidence>
<sequence length="638" mass="70492">MSGQTGQTWQTRQTTGPAWTSGRLRQLRFVTMVAREKKEALIKWLGCYDVEIKALSDLRSGSHLLTLISAIDPALSPENVDPSQAFSKLEGFLSSFHGCLPAHFLSRAAHRGDASQLELATASVLALSALFLKAASPSGTKEVAPMMRLAQGVQERITEMLQVVTSGEDDVLTNLQAHLQASPDAESPESVRVKPKRKSSCFSYSPSPVRLPLKRVVDSPSRRSGPSAERAKEMKVLRRQLEEELQRAADLDKEIASRENTIARKDQEIKVLQQRIICLNSNLSDATSEGAALKQEISSLHQRNSFLEEQVRAMDTLKEAYDQVIRENSTLRQQSNDRADSEATILALQADVASALSAKDALEARLSEAEQQRHGFASQLAEKEHELTSLVEHYASRERRMPASPGTPPTPNTPVASCYVEMRVVELEEANQGLERDRDWLKAQLDSLTAQFNAEADRLQSSLAESEQALRSAEELGRTLRDEVSSLAAKLRVSEEETRALQEANVDLQTLVTTGGEQLQEVQSRLKDLSQRHAAAEQEAVASREANEALRLHNESLQSSLERSEGGRASAAQTVLALQEQLRQVLAAREEDKSSLHELRQHCEALSSRNEAGRSIAEVHVRAARGCASQLRLSEQRE</sequence>
<comment type="caution">
    <text evidence="1">The sequence shown here is derived from an EMBL/GenBank/DDBJ whole genome shotgun (WGS) entry which is preliminary data.</text>
</comment>